<dbReference type="RefSeq" id="WP_378288406.1">
    <property type="nucleotide sequence ID" value="NZ_JBHSON010000087.1"/>
</dbReference>
<feature type="region of interest" description="Disordered" evidence="1">
    <location>
        <begin position="70"/>
        <end position="127"/>
    </location>
</feature>
<feature type="compositionally biased region" description="Basic and acidic residues" evidence="1">
    <location>
        <begin position="98"/>
        <end position="109"/>
    </location>
</feature>
<sequence length="127" mass="13987">MPSRELPFPLFDADNHMYETEEAFTRHLPEDHRGAIQYVQVRGRTKIAVRGQISEYIPNPTFEVVARPGAQEDYFKHGNPEGKSFHDPPQVPAGVDGRAGHPADADVPRPGEPAGRTGVGRPGAHAW</sequence>
<evidence type="ECO:0000313" key="2">
    <source>
        <dbReference type="EMBL" id="MFC5752432.1"/>
    </source>
</evidence>
<feature type="compositionally biased region" description="Basic and acidic residues" evidence="1">
    <location>
        <begin position="73"/>
        <end position="86"/>
    </location>
</feature>
<dbReference type="Gene3D" id="3.20.20.140">
    <property type="entry name" value="Metal-dependent hydrolases"/>
    <property type="match status" value="1"/>
</dbReference>
<evidence type="ECO:0000313" key="3">
    <source>
        <dbReference type="Proteomes" id="UP001596074"/>
    </source>
</evidence>
<proteinExistence type="predicted"/>
<accession>A0ABW1ACF4</accession>
<organism evidence="2 3">
    <name type="scientific">Actinomadura rugatobispora</name>
    <dbReference type="NCBI Taxonomy" id="1994"/>
    <lineage>
        <taxon>Bacteria</taxon>
        <taxon>Bacillati</taxon>
        <taxon>Actinomycetota</taxon>
        <taxon>Actinomycetes</taxon>
        <taxon>Streptosporangiales</taxon>
        <taxon>Thermomonosporaceae</taxon>
        <taxon>Actinomadura</taxon>
    </lineage>
</organism>
<protein>
    <recommendedName>
        <fullName evidence="4">Amidohydrolase</fullName>
    </recommendedName>
</protein>
<comment type="caution">
    <text evidence="2">The sequence shown here is derived from an EMBL/GenBank/DDBJ whole genome shotgun (WGS) entry which is preliminary data.</text>
</comment>
<dbReference type="Proteomes" id="UP001596074">
    <property type="component" value="Unassembled WGS sequence"/>
</dbReference>
<evidence type="ECO:0000256" key="1">
    <source>
        <dbReference type="SAM" id="MobiDB-lite"/>
    </source>
</evidence>
<gene>
    <name evidence="2" type="ORF">ACFPZN_43040</name>
</gene>
<keyword evidence="3" id="KW-1185">Reference proteome</keyword>
<dbReference type="EMBL" id="JBHSON010000087">
    <property type="protein sequence ID" value="MFC5752432.1"/>
    <property type="molecule type" value="Genomic_DNA"/>
</dbReference>
<name>A0ABW1ACF4_9ACTN</name>
<evidence type="ECO:0008006" key="4">
    <source>
        <dbReference type="Google" id="ProtNLM"/>
    </source>
</evidence>
<reference evidence="3" key="1">
    <citation type="journal article" date="2019" name="Int. J. Syst. Evol. Microbiol.">
        <title>The Global Catalogue of Microorganisms (GCM) 10K type strain sequencing project: providing services to taxonomists for standard genome sequencing and annotation.</title>
        <authorList>
            <consortium name="The Broad Institute Genomics Platform"/>
            <consortium name="The Broad Institute Genome Sequencing Center for Infectious Disease"/>
            <person name="Wu L."/>
            <person name="Ma J."/>
        </authorList>
    </citation>
    <scope>NUCLEOTIDE SEQUENCE [LARGE SCALE GENOMIC DNA]</scope>
    <source>
        <strain evidence="3">KCTC 42087</strain>
    </source>
</reference>